<name>A0ACB9SKR4_9MYRT</name>
<protein>
    <submittedName>
        <fullName evidence="1">Uncharacterized protein</fullName>
    </submittedName>
</protein>
<evidence type="ECO:0000313" key="1">
    <source>
        <dbReference type="EMBL" id="KAI4388792.1"/>
    </source>
</evidence>
<sequence>MKKSSSSKVQRPAASVPLMIALLFSALVRAEGLRANPSLRTSAKEKLRYDRADGDEGERFPKEDVKEEVGTEELYPTGSGLPDCSHACGPCVPCKRVMVSYKCATESCPVIYRCMCKGKYYHVPSN</sequence>
<comment type="caution">
    <text evidence="1">The sequence shown here is derived from an EMBL/GenBank/DDBJ whole genome shotgun (WGS) entry which is preliminary data.</text>
</comment>
<accession>A0ACB9SKR4</accession>
<dbReference type="EMBL" id="CM042880">
    <property type="protein sequence ID" value="KAI4388792.1"/>
    <property type="molecule type" value="Genomic_DNA"/>
</dbReference>
<proteinExistence type="predicted"/>
<dbReference type="Proteomes" id="UP001057402">
    <property type="component" value="Chromosome 1"/>
</dbReference>
<gene>
    <name evidence="1" type="ORF">MLD38_001089</name>
</gene>
<reference evidence="2" key="1">
    <citation type="journal article" date="2023" name="Front. Plant Sci.">
        <title>Chromosomal-level genome assembly of Melastoma candidum provides insights into trichome evolution.</title>
        <authorList>
            <person name="Zhong Y."/>
            <person name="Wu W."/>
            <person name="Sun C."/>
            <person name="Zou P."/>
            <person name="Liu Y."/>
            <person name="Dai S."/>
            <person name="Zhou R."/>
        </authorList>
    </citation>
    <scope>NUCLEOTIDE SEQUENCE [LARGE SCALE GENOMIC DNA]</scope>
</reference>
<evidence type="ECO:0000313" key="2">
    <source>
        <dbReference type="Proteomes" id="UP001057402"/>
    </source>
</evidence>
<keyword evidence="2" id="KW-1185">Reference proteome</keyword>
<organism evidence="1 2">
    <name type="scientific">Melastoma candidum</name>
    <dbReference type="NCBI Taxonomy" id="119954"/>
    <lineage>
        <taxon>Eukaryota</taxon>
        <taxon>Viridiplantae</taxon>
        <taxon>Streptophyta</taxon>
        <taxon>Embryophyta</taxon>
        <taxon>Tracheophyta</taxon>
        <taxon>Spermatophyta</taxon>
        <taxon>Magnoliopsida</taxon>
        <taxon>eudicotyledons</taxon>
        <taxon>Gunneridae</taxon>
        <taxon>Pentapetalae</taxon>
        <taxon>rosids</taxon>
        <taxon>malvids</taxon>
        <taxon>Myrtales</taxon>
        <taxon>Melastomataceae</taxon>
        <taxon>Melastomatoideae</taxon>
        <taxon>Melastomateae</taxon>
        <taxon>Melastoma</taxon>
    </lineage>
</organism>